<dbReference type="SUPFAM" id="SSF53335">
    <property type="entry name" value="S-adenosyl-L-methionine-dependent methyltransferases"/>
    <property type="match status" value="1"/>
</dbReference>
<dbReference type="Pfam" id="PF08468">
    <property type="entry name" value="MTS_N"/>
    <property type="match status" value="1"/>
</dbReference>
<keyword evidence="3 6" id="KW-0489">Methyltransferase</keyword>
<evidence type="ECO:0000259" key="7">
    <source>
        <dbReference type="Pfam" id="PF05175"/>
    </source>
</evidence>
<dbReference type="PANTHER" id="PTHR47816">
    <property type="entry name" value="RIBOSOMAL RNA SMALL SUBUNIT METHYLTRANSFERASE C"/>
    <property type="match status" value="1"/>
</dbReference>
<evidence type="ECO:0000256" key="1">
    <source>
        <dbReference type="ARBA" id="ARBA00022490"/>
    </source>
</evidence>
<accession>A0ABN0PN76</accession>
<keyword evidence="5 6" id="KW-0949">S-adenosyl-L-methionine</keyword>
<organism evidence="9 10">
    <name type="scientific">Shewanella decolorationis S12</name>
    <dbReference type="NCBI Taxonomy" id="1353536"/>
    <lineage>
        <taxon>Bacteria</taxon>
        <taxon>Pseudomonadati</taxon>
        <taxon>Pseudomonadota</taxon>
        <taxon>Gammaproteobacteria</taxon>
        <taxon>Alteromonadales</taxon>
        <taxon>Shewanellaceae</taxon>
        <taxon>Shewanella</taxon>
    </lineage>
</organism>
<name>A0ABN0PN76_9GAMM</name>
<evidence type="ECO:0000313" key="9">
    <source>
        <dbReference type="EMBL" id="ESE41583.1"/>
    </source>
</evidence>
<reference evidence="9 10" key="1">
    <citation type="journal article" date="2013" name="Genome Announc.">
        <title>Draft Genome Sequence of Shewanella decolorationis S12, a Dye-Degrading Bacterium Isolated from a Wastewater Treatment Plant.</title>
        <authorList>
            <person name="Xu M."/>
            <person name="Fang Y."/>
            <person name="Liu J."/>
            <person name="Chen X."/>
            <person name="Sun G."/>
            <person name="Guo J."/>
            <person name="Hua Z."/>
            <person name="Tu Q."/>
            <person name="Wu L."/>
            <person name="Zhou J."/>
            <person name="Liu X."/>
        </authorList>
    </citation>
    <scope>NUCLEOTIDE SEQUENCE [LARGE SCALE GENOMIC DNA]</scope>
    <source>
        <strain evidence="9 10">S12</strain>
    </source>
</reference>
<comment type="function">
    <text evidence="6">Specifically methylates the guanine in position 1207 of 16S rRNA in the 30S particle.</text>
</comment>
<evidence type="ECO:0000313" key="10">
    <source>
        <dbReference type="Proteomes" id="UP000017548"/>
    </source>
</evidence>
<dbReference type="EC" id="2.1.1.172" evidence="6"/>
<comment type="similarity">
    <text evidence="6">Belongs to the methyltransferase superfamily. RsmC family.</text>
</comment>
<dbReference type="HAMAP" id="MF_01862">
    <property type="entry name" value="16SrRNA_methyltr_C"/>
    <property type="match status" value="1"/>
</dbReference>
<dbReference type="Gene3D" id="3.40.50.150">
    <property type="entry name" value="Vaccinia Virus protein VP39"/>
    <property type="match status" value="2"/>
</dbReference>
<dbReference type="Pfam" id="PF05175">
    <property type="entry name" value="MTS"/>
    <property type="match status" value="1"/>
</dbReference>
<proteinExistence type="inferred from homology"/>
<dbReference type="InterPro" id="IPR002052">
    <property type="entry name" value="DNA_methylase_N6_adenine_CS"/>
</dbReference>
<dbReference type="CDD" id="cd02440">
    <property type="entry name" value="AdoMet_MTases"/>
    <property type="match status" value="1"/>
</dbReference>
<keyword evidence="1 6" id="KW-0963">Cytoplasm</keyword>
<comment type="subunit">
    <text evidence="6">Monomer.</text>
</comment>
<dbReference type="InterPro" id="IPR007848">
    <property type="entry name" value="Small_mtfrase_dom"/>
</dbReference>
<dbReference type="InterPro" id="IPR013675">
    <property type="entry name" value="Mtase_sm_N"/>
</dbReference>
<dbReference type="PANTHER" id="PTHR47816:SF4">
    <property type="entry name" value="RIBOSOMAL RNA SMALL SUBUNIT METHYLTRANSFERASE C"/>
    <property type="match status" value="1"/>
</dbReference>
<comment type="caution">
    <text evidence="9">The sequence shown here is derived from an EMBL/GenBank/DDBJ whole genome shotgun (WGS) entry which is preliminary data.</text>
</comment>
<feature type="domain" description="Methyltransferase small N-terminal" evidence="8">
    <location>
        <begin position="17"/>
        <end position="175"/>
    </location>
</feature>
<dbReference type="EMBL" id="AXZL01000062">
    <property type="protein sequence ID" value="ESE41583.1"/>
    <property type="molecule type" value="Genomic_DNA"/>
</dbReference>
<dbReference type="Proteomes" id="UP000017548">
    <property type="component" value="Unassembled WGS sequence"/>
</dbReference>
<gene>
    <name evidence="6" type="primary">rsmC</name>
    <name evidence="9" type="ORF">SHD_1825</name>
</gene>
<keyword evidence="10" id="KW-1185">Reference proteome</keyword>
<dbReference type="GO" id="GO:0008168">
    <property type="term" value="F:methyltransferase activity"/>
    <property type="evidence" value="ECO:0007669"/>
    <property type="project" value="UniProtKB-KW"/>
</dbReference>
<evidence type="ECO:0000256" key="4">
    <source>
        <dbReference type="ARBA" id="ARBA00022679"/>
    </source>
</evidence>
<dbReference type="GO" id="GO:0032259">
    <property type="term" value="P:methylation"/>
    <property type="evidence" value="ECO:0007669"/>
    <property type="project" value="UniProtKB-KW"/>
</dbReference>
<keyword evidence="2 6" id="KW-0698">rRNA processing</keyword>
<evidence type="ECO:0000256" key="6">
    <source>
        <dbReference type="HAMAP-Rule" id="MF_01862"/>
    </source>
</evidence>
<comment type="catalytic activity">
    <reaction evidence="6">
        <text>guanosine(1207) in 16S rRNA + S-adenosyl-L-methionine = N(2)-methylguanosine(1207) in 16S rRNA + S-adenosyl-L-homocysteine + H(+)</text>
        <dbReference type="Rhea" id="RHEA:42736"/>
        <dbReference type="Rhea" id="RHEA-COMP:10213"/>
        <dbReference type="Rhea" id="RHEA-COMP:10214"/>
        <dbReference type="ChEBI" id="CHEBI:15378"/>
        <dbReference type="ChEBI" id="CHEBI:57856"/>
        <dbReference type="ChEBI" id="CHEBI:59789"/>
        <dbReference type="ChEBI" id="CHEBI:74269"/>
        <dbReference type="ChEBI" id="CHEBI:74481"/>
        <dbReference type="EC" id="2.1.1.172"/>
    </reaction>
</comment>
<sequence>MPALIFYGSHAVLTNPSQVIIRNQETLSQHKVLVLNHEADSLPKALLDVAQSVDALALDYHHYLHLAPQANAKLRCYFGHQLPHQDKYDTVIVYFPKAKPLAPYLFNLAAQHLVADGQLLVVGENKGGVKSLVKLLPKYFATGIKLDNARHCLLFGSSLIDTAPEIKLSDWTSQYQLATPQGNITICNLVGVFSEKHLDQGTELLLSHLPTLSGRVLDFGCGAGVIAAALLKAQPTLSLECIDINAMALASCELTLAANGMTAKVYPSDGLAQTSGKFDGIISNPPFHDGLASTTSIAQSFVADSAKQLQSKGIWQIVANRHLPYSDTIAAEFGQLTVPAENNKYKLYYFQQA</sequence>
<keyword evidence="4 6" id="KW-0808">Transferase</keyword>
<dbReference type="InterPro" id="IPR046977">
    <property type="entry name" value="RsmC/RlmG"/>
</dbReference>
<protein>
    <recommendedName>
        <fullName evidence="6">Ribosomal RNA small subunit methyltransferase C</fullName>
        <ecNumber evidence="6">2.1.1.172</ecNumber>
    </recommendedName>
    <alternativeName>
        <fullName evidence="6">16S rRNA m2G1207 methyltransferase</fullName>
    </alternativeName>
    <alternativeName>
        <fullName evidence="6">rRNA (guanine-N(2)-)-methyltransferase RsmC</fullName>
    </alternativeName>
</protein>
<dbReference type="InterPro" id="IPR023543">
    <property type="entry name" value="rRNA_ssu_MeTfrase_C"/>
</dbReference>
<dbReference type="PROSITE" id="PS00092">
    <property type="entry name" value="N6_MTASE"/>
    <property type="match status" value="1"/>
</dbReference>
<evidence type="ECO:0000256" key="2">
    <source>
        <dbReference type="ARBA" id="ARBA00022552"/>
    </source>
</evidence>
<dbReference type="InterPro" id="IPR029063">
    <property type="entry name" value="SAM-dependent_MTases_sf"/>
</dbReference>
<evidence type="ECO:0000256" key="5">
    <source>
        <dbReference type="ARBA" id="ARBA00022691"/>
    </source>
</evidence>
<evidence type="ECO:0000259" key="8">
    <source>
        <dbReference type="Pfam" id="PF08468"/>
    </source>
</evidence>
<comment type="subcellular location">
    <subcellularLocation>
        <location evidence="6">Cytoplasm</location>
    </subcellularLocation>
</comment>
<evidence type="ECO:0000256" key="3">
    <source>
        <dbReference type="ARBA" id="ARBA00022603"/>
    </source>
</evidence>
<feature type="domain" description="Methyltransferase small" evidence="7">
    <location>
        <begin position="183"/>
        <end position="348"/>
    </location>
</feature>